<accession>A0A1Q9CGR4</accession>
<sequence length="164" mass="17934">MRVSCYALLGNLIGDVTGRLMYTLLLPREDAHDRALHIDPTGVIMIFAVSDPPIQAIDHIQSDAYLPPGHFGNMITPVTDAEASATQLPAAPKGKFLPHNLAEVVRVVEDQVNHMITVVLIVVNNTVIDVGGKDDPLIHAFGIYYQNMRFQLSTTFRAMLSSVA</sequence>
<dbReference type="Proteomes" id="UP000186817">
    <property type="component" value="Unassembled WGS sequence"/>
</dbReference>
<proteinExistence type="predicted"/>
<evidence type="ECO:0000313" key="2">
    <source>
        <dbReference type="Proteomes" id="UP000186817"/>
    </source>
</evidence>
<keyword evidence="2" id="KW-1185">Reference proteome</keyword>
<name>A0A1Q9CGR4_SYMMI</name>
<gene>
    <name evidence="1" type="ORF">AK812_SmicGene37240</name>
</gene>
<protein>
    <submittedName>
        <fullName evidence="1">Uncharacterized protein</fullName>
    </submittedName>
</protein>
<dbReference type="AlphaFoldDB" id="A0A1Q9CGR4"/>
<organism evidence="1 2">
    <name type="scientific">Symbiodinium microadriaticum</name>
    <name type="common">Dinoflagellate</name>
    <name type="synonym">Zooxanthella microadriatica</name>
    <dbReference type="NCBI Taxonomy" id="2951"/>
    <lineage>
        <taxon>Eukaryota</taxon>
        <taxon>Sar</taxon>
        <taxon>Alveolata</taxon>
        <taxon>Dinophyceae</taxon>
        <taxon>Suessiales</taxon>
        <taxon>Symbiodiniaceae</taxon>
        <taxon>Symbiodinium</taxon>
    </lineage>
</organism>
<comment type="caution">
    <text evidence="1">The sequence shown here is derived from an EMBL/GenBank/DDBJ whole genome shotgun (WGS) entry which is preliminary data.</text>
</comment>
<reference evidence="1 2" key="1">
    <citation type="submission" date="2016-02" db="EMBL/GenBank/DDBJ databases">
        <title>Genome analysis of coral dinoflagellate symbionts highlights evolutionary adaptations to a symbiotic lifestyle.</title>
        <authorList>
            <person name="Aranda M."/>
            <person name="Li Y."/>
            <person name="Liew Y.J."/>
            <person name="Baumgarten S."/>
            <person name="Simakov O."/>
            <person name="Wilson M."/>
            <person name="Piel J."/>
            <person name="Ashoor H."/>
            <person name="Bougouffa S."/>
            <person name="Bajic V.B."/>
            <person name="Ryu T."/>
            <person name="Ravasi T."/>
            <person name="Bayer T."/>
            <person name="Micklem G."/>
            <person name="Kim H."/>
            <person name="Bhak J."/>
            <person name="Lajeunesse T.C."/>
            <person name="Voolstra C.R."/>
        </authorList>
    </citation>
    <scope>NUCLEOTIDE SEQUENCE [LARGE SCALE GENOMIC DNA]</scope>
    <source>
        <strain evidence="1 2">CCMP2467</strain>
    </source>
</reference>
<dbReference type="EMBL" id="LSRX01001222">
    <property type="protein sequence ID" value="OLP82121.1"/>
    <property type="molecule type" value="Genomic_DNA"/>
</dbReference>
<evidence type="ECO:0000313" key="1">
    <source>
        <dbReference type="EMBL" id="OLP82121.1"/>
    </source>
</evidence>